<dbReference type="InterPro" id="IPR002123">
    <property type="entry name" value="Plipid/glycerol_acylTrfase"/>
</dbReference>
<dbReference type="EC" id="2.3.1.51" evidence="6"/>
<dbReference type="InterPro" id="IPR004552">
    <property type="entry name" value="AGP_acyltrans"/>
</dbReference>
<gene>
    <name evidence="6" type="ORF">MNBD_ACTINO01-1069</name>
</gene>
<reference evidence="6" key="1">
    <citation type="submission" date="2018-06" db="EMBL/GenBank/DDBJ databases">
        <authorList>
            <person name="Zhirakovskaya E."/>
        </authorList>
    </citation>
    <scope>NUCLEOTIDE SEQUENCE</scope>
</reference>
<dbReference type="GO" id="GO:0016020">
    <property type="term" value="C:membrane"/>
    <property type="evidence" value="ECO:0007669"/>
    <property type="project" value="InterPro"/>
</dbReference>
<name>A0A3B0S084_9ZZZZ</name>
<comment type="similarity">
    <text evidence="1">Belongs to the 1-acyl-sn-glycerol-3-phosphate acyltransferase family.</text>
</comment>
<evidence type="ECO:0000259" key="5">
    <source>
        <dbReference type="SMART" id="SM00563"/>
    </source>
</evidence>
<dbReference type="GO" id="GO:0006654">
    <property type="term" value="P:phosphatidic acid biosynthetic process"/>
    <property type="evidence" value="ECO:0007669"/>
    <property type="project" value="TreeGrafter"/>
</dbReference>
<dbReference type="PANTHER" id="PTHR10434:SF11">
    <property type="entry name" value="1-ACYL-SN-GLYCEROL-3-PHOSPHATE ACYLTRANSFERASE"/>
    <property type="match status" value="1"/>
</dbReference>
<sequence length="294" mass="32732">MTTVDAAIGPTRPETLCTESYASGLIYRNASQPFTTVDLSTLTTMKQTATALLRTIIVVPLFLFYTFVNAAIIVVYGTFRPASPVHDWIVKRWSYFFLKIPPVRFTIEGSHNVDPTQRYVVVANHLSMFDIPMLFLTIPLHGRFLSKKEVFRVPLVGRAMRTIGIIEIDRSSGQSSRQAINKGVQLAAERGYSLIVFPEGTRSQDGNLLPFKKGAFRIAIDNGLPILPVVLEGTDRVSRPGSKLFYAGEASATILEPIVTSNMTNRDDLTTLMRTVEASMTTIYEEKHRVAADR</sequence>
<keyword evidence="4" id="KW-0812">Transmembrane</keyword>
<dbReference type="Pfam" id="PF01553">
    <property type="entry name" value="Acyltransferase"/>
    <property type="match status" value="1"/>
</dbReference>
<keyword evidence="4" id="KW-1133">Transmembrane helix</keyword>
<feature type="transmembrane region" description="Helical" evidence="4">
    <location>
        <begin position="55"/>
        <end position="79"/>
    </location>
</feature>
<keyword evidence="2 6" id="KW-0808">Transferase</keyword>
<organism evidence="6">
    <name type="scientific">hydrothermal vent metagenome</name>
    <dbReference type="NCBI Taxonomy" id="652676"/>
    <lineage>
        <taxon>unclassified sequences</taxon>
        <taxon>metagenomes</taxon>
        <taxon>ecological metagenomes</taxon>
    </lineage>
</organism>
<accession>A0A3B0S084</accession>
<dbReference type="EMBL" id="UOEI01000214">
    <property type="protein sequence ID" value="VAV97649.1"/>
    <property type="molecule type" value="Genomic_DNA"/>
</dbReference>
<feature type="domain" description="Phospholipid/glycerol acyltransferase" evidence="5">
    <location>
        <begin position="119"/>
        <end position="234"/>
    </location>
</feature>
<evidence type="ECO:0000256" key="3">
    <source>
        <dbReference type="ARBA" id="ARBA00023315"/>
    </source>
</evidence>
<dbReference type="SUPFAM" id="SSF69593">
    <property type="entry name" value="Glycerol-3-phosphate (1)-acyltransferase"/>
    <property type="match status" value="1"/>
</dbReference>
<protein>
    <submittedName>
        <fullName evidence="6">1-acyl-sn-glycerol-3-phosphate acyltransferase</fullName>
        <ecNumber evidence="6">2.3.1.51</ecNumber>
    </submittedName>
</protein>
<dbReference type="AlphaFoldDB" id="A0A3B0S084"/>
<dbReference type="CDD" id="cd07989">
    <property type="entry name" value="LPLAT_AGPAT-like"/>
    <property type="match status" value="1"/>
</dbReference>
<evidence type="ECO:0000256" key="1">
    <source>
        <dbReference type="ARBA" id="ARBA00008655"/>
    </source>
</evidence>
<dbReference type="PANTHER" id="PTHR10434">
    <property type="entry name" value="1-ACYL-SN-GLYCEROL-3-PHOSPHATE ACYLTRANSFERASE"/>
    <property type="match status" value="1"/>
</dbReference>
<proteinExistence type="inferred from homology"/>
<dbReference type="NCBIfam" id="TIGR00530">
    <property type="entry name" value="AGP_acyltrn"/>
    <property type="match status" value="1"/>
</dbReference>
<dbReference type="SMART" id="SM00563">
    <property type="entry name" value="PlsC"/>
    <property type="match status" value="1"/>
</dbReference>
<dbReference type="GO" id="GO:0003841">
    <property type="term" value="F:1-acylglycerol-3-phosphate O-acyltransferase activity"/>
    <property type="evidence" value="ECO:0007669"/>
    <property type="project" value="UniProtKB-EC"/>
</dbReference>
<keyword evidence="4" id="KW-0472">Membrane</keyword>
<evidence type="ECO:0000256" key="4">
    <source>
        <dbReference type="SAM" id="Phobius"/>
    </source>
</evidence>
<evidence type="ECO:0000313" key="6">
    <source>
        <dbReference type="EMBL" id="VAV97649.1"/>
    </source>
</evidence>
<keyword evidence="3 6" id="KW-0012">Acyltransferase</keyword>
<evidence type="ECO:0000256" key="2">
    <source>
        <dbReference type="ARBA" id="ARBA00022679"/>
    </source>
</evidence>